<dbReference type="AlphaFoldDB" id="A0A0E9UPA0"/>
<reference evidence="2" key="2">
    <citation type="journal article" date="2015" name="Fish Shellfish Immunol.">
        <title>Early steps in the European eel (Anguilla anguilla)-Vibrio vulnificus interaction in the gills: Role of the RtxA13 toxin.</title>
        <authorList>
            <person name="Callol A."/>
            <person name="Pajuelo D."/>
            <person name="Ebbesson L."/>
            <person name="Teles M."/>
            <person name="MacKenzie S."/>
            <person name="Amaro C."/>
        </authorList>
    </citation>
    <scope>NUCLEOTIDE SEQUENCE</scope>
</reference>
<feature type="compositionally biased region" description="Basic and acidic residues" evidence="1">
    <location>
        <begin position="1"/>
        <end position="18"/>
    </location>
</feature>
<proteinExistence type="predicted"/>
<sequence length="29" mass="3258">MSRTQSEKRAGKPEKKELPAILTESLVVM</sequence>
<evidence type="ECO:0000256" key="1">
    <source>
        <dbReference type="SAM" id="MobiDB-lite"/>
    </source>
</evidence>
<dbReference type="EMBL" id="GBXM01040986">
    <property type="protein sequence ID" value="JAH67591.1"/>
    <property type="molecule type" value="Transcribed_RNA"/>
</dbReference>
<evidence type="ECO:0000313" key="2">
    <source>
        <dbReference type="EMBL" id="JAH67591.1"/>
    </source>
</evidence>
<accession>A0A0E9UPA0</accession>
<reference evidence="2" key="1">
    <citation type="submission" date="2014-11" db="EMBL/GenBank/DDBJ databases">
        <authorList>
            <person name="Amaro Gonzalez C."/>
        </authorList>
    </citation>
    <scope>NUCLEOTIDE SEQUENCE</scope>
</reference>
<feature type="region of interest" description="Disordered" evidence="1">
    <location>
        <begin position="1"/>
        <end position="29"/>
    </location>
</feature>
<name>A0A0E9UPA0_ANGAN</name>
<organism evidence="2">
    <name type="scientific">Anguilla anguilla</name>
    <name type="common">European freshwater eel</name>
    <name type="synonym">Muraena anguilla</name>
    <dbReference type="NCBI Taxonomy" id="7936"/>
    <lineage>
        <taxon>Eukaryota</taxon>
        <taxon>Metazoa</taxon>
        <taxon>Chordata</taxon>
        <taxon>Craniata</taxon>
        <taxon>Vertebrata</taxon>
        <taxon>Euteleostomi</taxon>
        <taxon>Actinopterygii</taxon>
        <taxon>Neopterygii</taxon>
        <taxon>Teleostei</taxon>
        <taxon>Anguilliformes</taxon>
        <taxon>Anguillidae</taxon>
        <taxon>Anguilla</taxon>
    </lineage>
</organism>
<protein>
    <submittedName>
        <fullName evidence="2">Uncharacterized protein</fullName>
    </submittedName>
</protein>